<dbReference type="SMART" id="SM00861">
    <property type="entry name" value="Transket_pyr"/>
    <property type="match status" value="1"/>
</dbReference>
<evidence type="ECO:0000313" key="3">
    <source>
        <dbReference type="Proteomes" id="UP000176863"/>
    </source>
</evidence>
<comment type="caution">
    <text evidence="2">The sequence shown here is derived from an EMBL/GenBank/DDBJ whole genome shotgun (WGS) entry which is preliminary data.</text>
</comment>
<dbReference type="PANTHER" id="PTHR43825:SF5">
    <property type="entry name" value="HYPOTHETICAL TRANSKETOLASE FAMILY PROTEIN"/>
    <property type="match status" value="1"/>
</dbReference>
<dbReference type="Gene3D" id="3.40.50.920">
    <property type="match status" value="1"/>
</dbReference>
<accession>A0A1F6CX05</accession>
<reference evidence="2 3" key="1">
    <citation type="journal article" date="2016" name="Nat. Commun.">
        <title>Thousands of microbial genomes shed light on interconnected biogeochemical processes in an aquifer system.</title>
        <authorList>
            <person name="Anantharaman K."/>
            <person name="Brown C.T."/>
            <person name="Hug L.A."/>
            <person name="Sharon I."/>
            <person name="Castelle C.J."/>
            <person name="Probst A.J."/>
            <person name="Thomas B.C."/>
            <person name="Singh A."/>
            <person name="Wilkins M.J."/>
            <person name="Karaoz U."/>
            <person name="Brodie E.L."/>
            <person name="Williams K.H."/>
            <person name="Hubbard S.S."/>
            <person name="Banfield J.F."/>
        </authorList>
    </citation>
    <scope>NUCLEOTIDE SEQUENCE [LARGE SCALE GENOMIC DNA]</scope>
</reference>
<gene>
    <name evidence="2" type="ORF">A2851_02295</name>
</gene>
<proteinExistence type="predicted"/>
<protein>
    <recommendedName>
        <fullName evidence="1">Transketolase-like pyrimidine-binding domain-containing protein</fullName>
    </recommendedName>
</protein>
<evidence type="ECO:0000259" key="1">
    <source>
        <dbReference type="SMART" id="SM00861"/>
    </source>
</evidence>
<name>A0A1F6CX05_9BACT</name>
<feature type="domain" description="Transketolase-like pyrimidine-binding" evidence="1">
    <location>
        <begin position="1"/>
        <end position="162"/>
    </location>
</feature>
<dbReference type="SUPFAM" id="SSF52518">
    <property type="entry name" value="Thiamin diphosphate-binding fold (THDP-binding)"/>
    <property type="match status" value="1"/>
</dbReference>
<dbReference type="InterPro" id="IPR029061">
    <property type="entry name" value="THDP-binding"/>
</dbReference>
<dbReference type="InterPro" id="IPR009014">
    <property type="entry name" value="Transketo_C/PFOR_II"/>
</dbReference>
<dbReference type="Proteomes" id="UP000176863">
    <property type="component" value="Unassembled WGS sequence"/>
</dbReference>
<dbReference type="STRING" id="1798480.A2851_02295"/>
<dbReference type="InterPro" id="IPR051157">
    <property type="entry name" value="PDH/Transketolase"/>
</dbReference>
<dbReference type="Pfam" id="PF02779">
    <property type="entry name" value="Transket_pyr"/>
    <property type="match status" value="1"/>
</dbReference>
<dbReference type="InterPro" id="IPR033248">
    <property type="entry name" value="Transketolase_C"/>
</dbReference>
<dbReference type="AlphaFoldDB" id="A0A1F6CX05"/>
<dbReference type="EMBL" id="MFKT01000009">
    <property type="protein sequence ID" value="OGG53693.1"/>
    <property type="molecule type" value="Genomic_DNA"/>
</dbReference>
<dbReference type="InterPro" id="IPR005475">
    <property type="entry name" value="Transketolase-like_Pyr-bd"/>
</dbReference>
<dbReference type="CDD" id="cd07033">
    <property type="entry name" value="TPP_PYR_DXS_TK_like"/>
    <property type="match status" value="1"/>
</dbReference>
<evidence type="ECO:0000313" key="2">
    <source>
        <dbReference type="EMBL" id="OGG53693.1"/>
    </source>
</evidence>
<dbReference type="PANTHER" id="PTHR43825">
    <property type="entry name" value="PYRUVATE DEHYDROGENASE E1 COMPONENT"/>
    <property type="match status" value="1"/>
</dbReference>
<dbReference type="Pfam" id="PF02780">
    <property type="entry name" value="Transketolase_C"/>
    <property type="match status" value="1"/>
</dbReference>
<dbReference type="SUPFAM" id="SSF52922">
    <property type="entry name" value="TK C-terminal domain-like"/>
    <property type="match status" value="1"/>
</dbReference>
<sequence>MRNDFVRQMLVEMKNDPSVYFLTADLGWNALEPIEKAFPLRFINVGVSEQHMVSMAAGLALEGKKVICYSIASFATLRPYEAIRDDVCYHNLDVKIIGTGGGYNYATHGTTHHTIEDFAIMRVLPHMRVLAPAYSWEAREATKTMMRAKGPFYMRLGKSPNIAFEKPLFRFALGKGYGIREGKDITIISTGNVLDLAVKTAEILYVRGIEACVISMPTIKPIDEGIIRKHAAKKKAVFTIEEHSVIGGLGSTVAEIVLKTGLNSKHFEKFGLPADRFLKDVGDREYLLRKAGLEATKIAARIQMKLGR</sequence>
<dbReference type="Gene3D" id="3.40.50.970">
    <property type="match status" value="1"/>
</dbReference>
<organism evidence="2 3">
    <name type="scientific">Candidatus Kaiserbacteria bacterium RIFCSPHIGHO2_01_FULL_53_29</name>
    <dbReference type="NCBI Taxonomy" id="1798480"/>
    <lineage>
        <taxon>Bacteria</taxon>
        <taxon>Candidatus Kaiseribacteriota</taxon>
    </lineage>
</organism>